<name>A0A7I4YGS4_HAECO</name>
<evidence type="ECO:0000256" key="2">
    <source>
        <dbReference type="SAM" id="Phobius"/>
    </source>
</evidence>
<organism evidence="3 4">
    <name type="scientific">Haemonchus contortus</name>
    <name type="common">Barber pole worm</name>
    <dbReference type="NCBI Taxonomy" id="6289"/>
    <lineage>
        <taxon>Eukaryota</taxon>
        <taxon>Metazoa</taxon>
        <taxon>Ecdysozoa</taxon>
        <taxon>Nematoda</taxon>
        <taxon>Chromadorea</taxon>
        <taxon>Rhabditida</taxon>
        <taxon>Rhabditina</taxon>
        <taxon>Rhabditomorpha</taxon>
        <taxon>Strongyloidea</taxon>
        <taxon>Trichostrongylidae</taxon>
        <taxon>Haemonchus</taxon>
    </lineage>
</organism>
<dbReference type="AlphaFoldDB" id="A0A7I4YGS4"/>
<keyword evidence="2" id="KW-0472">Membrane</keyword>
<feature type="region of interest" description="Disordered" evidence="1">
    <location>
        <begin position="670"/>
        <end position="699"/>
    </location>
</feature>
<keyword evidence="2" id="KW-0812">Transmembrane</keyword>
<proteinExistence type="predicted"/>
<dbReference type="WBParaSite" id="HCON_00090080-00001">
    <property type="protein sequence ID" value="HCON_00090080-00001"/>
    <property type="gene ID" value="HCON_00090080"/>
</dbReference>
<evidence type="ECO:0000313" key="4">
    <source>
        <dbReference type="WBParaSite" id="HCON_00090080-00001"/>
    </source>
</evidence>
<keyword evidence="2" id="KW-1133">Transmembrane helix</keyword>
<sequence length="699" mass="78609">MAPSGGDPYRSPPIIRKRTSFPLLVVFRKLLSLVVTLLFIIVVTVSIPVYLILGIIGFVKKKSRRWTYEDGCCTHPWPISGTIPELAGMILTGNVDMDALNDGIQRVIADSRSNLYKNPSSDVSSQLGKLWDQSGYRLTTDNDLLDLQRQENVLPTHQTTLSLVPEYSHALKNFMTSSLLVTSTAADCAFMCVQRLLCICMNERTCFEMEPHEPLQGWQVHVFGGFIHTAICMSVKFAMDGPYSLLALALRGQNPVWKYLESKDHVLARNRRGPKVLTHQGSSSILMDVIPEDGPDGKSPVHRIQRDSSLLKNVAVPAMHRRCWMTIKHPELLLRAEKLLRATTSKLYISLIAGSLRNYFREQGILHPPDLAFVAPCTSRGFAPIVERCETNLLSFQLPTSVEGAIPRLWAVQRSVAKVMDGPLLGALTIFQTITRFCLPTAIAKCALRVVYRSHAVYFAFYRVNNNRIASDALIRTMFVFPSLAASVRAAFVFVQHGEGIDVSVSLCNRTFPEPHRVLDCFQRETQLLLDHLSLRLLSLPQITVLPGVPACLRHERTENEVDSDTFGTNAYLNQKTEQPEIKLERDYSLEELYQLLDVVQNELDSMRSNPEEGLRSHYIERLTRLEEQMQNFHECISQKLSAENVGVRSGDEEVGDAIASVLAPYREEPGTSGLRRFSREYSRTETSTTSRKSSRASI</sequence>
<dbReference type="OMA" id="VYFAFYR"/>
<accession>A0A7I4YGS4</accession>
<evidence type="ECO:0000313" key="3">
    <source>
        <dbReference type="Proteomes" id="UP000025227"/>
    </source>
</evidence>
<reference evidence="4" key="1">
    <citation type="submission" date="2020-12" db="UniProtKB">
        <authorList>
            <consortium name="WormBaseParasite"/>
        </authorList>
    </citation>
    <scope>IDENTIFICATION</scope>
    <source>
        <strain evidence="4">MHco3</strain>
    </source>
</reference>
<feature type="transmembrane region" description="Helical" evidence="2">
    <location>
        <begin position="30"/>
        <end position="59"/>
    </location>
</feature>
<dbReference type="Proteomes" id="UP000025227">
    <property type="component" value="Unplaced"/>
</dbReference>
<keyword evidence="3" id="KW-1185">Reference proteome</keyword>
<protein>
    <submittedName>
        <fullName evidence="4">WS_DGAT_C domain-containing protein</fullName>
    </submittedName>
</protein>
<dbReference type="OrthoDB" id="619536at2759"/>
<evidence type="ECO:0000256" key="1">
    <source>
        <dbReference type="SAM" id="MobiDB-lite"/>
    </source>
</evidence>